<sequence>MNKQLVSLSLLVAASMASLPTSAATNSISKTAAAKMFTVLSDGRGMPAITFFILSPSNFSSATVNKPNTLSSVAYSIAAYPVSLTDTVQLCYYRPYTAAPSLCRGVTSGSTSATPDFNSLPSITEQE</sequence>
<dbReference type="AlphaFoldDB" id="A0A7D5T1D8"/>
<feature type="region of interest" description="Disordered" evidence="1">
    <location>
        <begin position="106"/>
        <end position="127"/>
    </location>
</feature>
<proteinExistence type="predicted"/>
<evidence type="ECO:0000256" key="2">
    <source>
        <dbReference type="SAM" id="SignalP"/>
    </source>
</evidence>
<dbReference type="Proteomes" id="UP000042738">
    <property type="component" value="Chromosome"/>
</dbReference>
<evidence type="ECO:0000256" key="1">
    <source>
        <dbReference type="SAM" id="MobiDB-lite"/>
    </source>
</evidence>
<feature type="chain" id="PRO_5043669225" evidence="2">
    <location>
        <begin position="24"/>
        <end position="127"/>
    </location>
</feature>
<dbReference type="GeneID" id="93736711"/>
<gene>
    <name evidence="3" type="ORF">SYMBAF_09410</name>
</gene>
<evidence type="ECO:0000313" key="3">
    <source>
        <dbReference type="EMBL" id="QLH63101.1"/>
    </source>
</evidence>
<keyword evidence="2" id="KW-0732">Signal</keyword>
<feature type="signal peptide" evidence="2">
    <location>
        <begin position="1"/>
        <end position="23"/>
    </location>
</feature>
<organism evidence="3 4">
    <name type="scientific">Serratia symbiotica</name>
    <dbReference type="NCBI Taxonomy" id="138074"/>
    <lineage>
        <taxon>Bacteria</taxon>
        <taxon>Pseudomonadati</taxon>
        <taxon>Pseudomonadota</taxon>
        <taxon>Gammaproteobacteria</taxon>
        <taxon>Enterobacterales</taxon>
        <taxon>Yersiniaceae</taxon>
        <taxon>Serratia</taxon>
    </lineage>
</organism>
<name>A0A7D5T1D8_9GAMM</name>
<dbReference type="RefSeq" id="WP_152609093.1">
    <property type="nucleotide sequence ID" value="NZ_CAXKXZ010000008.1"/>
</dbReference>
<reference evidence="3 4" key="1">
    <citation type="journal article" date="2014" name="Genome Announc.">
        <title>Whole-Genome Sequence of Serratia symbiotica Strain CWBI-2.3T, a Free-Living Symbiont of the Black Bean Aphid Aphis fabae.</title>
        <authorList>
            <person name="Foray V."/>
            <person name="Grigorescu A.S."/>
            <person name="Sabri A."/>
            <person name="Haubruge E."/>
            <person name="Lognay G."/>
            <person name="Francis F."/>
            <person name="Fauconnier M.L."/>
            <person name="Hance T."/>
            <person name="Thonart P."/>
        </authorList>
    </citation>
    <scope>NUCLEOTIDE SEQUENCE [LARGE SCALE GENOMIC DNA]</scope>
    <source>
        <strain evidence="3">CWBI-2.3</strain>
    </source>
</reference>
<protein>
    <submittedName>
        <fullName evidence="3">Uncharacterized protein</fullName>
    </submittedName>
</protein>
<dbReference type="EMBL" id="CP050855">
    <property type="protein sequence ID" value="QLH63101.1"/>
    <property type="molecule type" value="Genomic_DNA"/>
</dbReference>
<feature type="compositionally biased region" description="Polar residues" evidence="1">
    <location>
        <begin position="107"/>
        <end position="127"/>
    </location>
</feature>
<evidence type="ECO:0000313" key="4">
    <source>
        <dbReference type="Proteomes" id="UP000042738"/>
    </source>
</evidence>
<accession>A0A7D5T1D8</accession>